<gene>
    <name evidence="3" type="ORF">ASN18_1969</name>
</gene>
<name>A0ABR5SE02_9BACT</name>
<sequence length="377" mass="43687">MPAGTAHTEKLTNGEVTSEVEPEDTGYPETSFDPDKIRVDQQTTNLGYLIEMLFEGEIDLTPEFQRSMDLWGPQQKSQLIESLLLGLPLPSFYFSIDRLTNKWVIVDGLQRFCTFNDFIIKNELKLSGLEFLKSYEGKTYVELSKADKRKISGTKINFYVIERQSPSYVKFLIFKRVNTGGLVLTPQEIRHALNQGIPSRFIEELANLEEFKQATDYRIPSKRMEDRDFANRFVAFYLLDYDANYKGELDSFLNDGMEALAKTTEDERAKIKEAFRKSMELSYKIFGNDAFRIRRKSDAKRNQIAKALFDTISVNFAWLTDEQQAQLLNKSDVFRIKLIDYFNKEDISKPITSATAKKSNVIYRFKLIKNMLNEIIT</sequence>
<feature type="domain" description="GmrSD restriction endonucleases N-terminal" evidence="2">
    <location>
        <begin position="51"/>
        <end position="193"/>
    </location>
</feature>
<comment type="caution">
    <text evidence="3">The sequence shown here is derived from an EMBL/GenBank/DDBJ whole genome shotgun (WGS) entry which is preliminary data.</text>
</comment>
<dbReference type="PANTHER" id="PTHR39639">
    <property type="entry name" value="CHROMOSOME 16, WHOLE GENOME SHOTGUN SEQUENCE"/>
    <property type="match status" value="1"/>
</dbReference>
<accession>A0ABR5SE02</accession>
<dbReference type="RefSeq" id="WP_085052578.1">
    <property type="nucleotide sequence ID" value="NZ_LNQR01000070.1"/>
</dbReference>
<dbReference type="PANTHER" id="PTHR39639:SF1">
    <property type="entry name" value="DUF262 DOMAIN-CONTAINING PROTEIN"/>
    <property type="match status" value="1"/>
</dbReference>
<reference evidence="3 4" key="1">
    <citation type="submission" date="2015-11" db="EMBL/GenBank/DDBJ databases">
        <authorList>
            <person name="Lin W."/>
        </authorList>
    </citation>
    <scope>NUCLEOTIDE SEQUENCE [LARGE SCALE GENOMIC DNA]</scope>
    <source>
        <strain evidence="3 4">HCH-1</strain>
    </source>
</reference>
<evidence type="ECO:0000313" key="3">
    <source>
        <dbReference type="EMBL" id="KWT84042.1"/>
    </source>
</evidence>
<keyword evidence="4" id="KW-1185">Reference proteome</keyword>
<organism evidence="3 4">
    <name type="scientific">Candidatus Magnetominusculus xianensis</name>
    <dbReference type="NCBI Taxonomy" id="1748249"/>
    <lineage>
        <taxon>Bacteria</taxon>
        <taxon>Pseudomonadati</taxon>
        <taxon>Nitrospirota</taxon>
        <taxon>Nitrospiria</taxon>
        <taxon>Nitrospirales</taxon>
        <taxon>Nitrospiraceae</taxon>
        <taxon>Candidatus Magnetominusculus</taxon>
    </lineage>
</organism>
<dbReference type="EMBL" id="LNQR01000070">
    <property type="protein sequence ID" value="KWT84042.1"/>
    <property type="molecule type" value="Genomic_DNA"/>
</dbReference>
<evidence type="ECO:0000256" key="1">
    <source>
        <dbReference type="SAM" id="MobiDB-lite"/>
    </source>
</evidence>
<evidence type="ECO:0000259" key="2">
    <source>
        <dbReference type="Pfam" id="PF03235"/>
    </source>
</evidence>
<feature type="region of interest" description="Disordered" evidence="1">
    <location>
        <begin position="1"/>
        <end position="34"/>
    </location>
</feature>
<dbReference type="Pfam" id="PF03235">
    <property type="entry name" value="GmrSD_N"/>
    <property type="match status" value="1"/>
</dbReference>
<dbReference type="Proteomes" id="UP000060487">
    <property type="component" value="Unassembled WGS sequence"/>
</dbReference>
<evidence type="ECO:0000313" key="4">
    <source>
        <dbReference type="Proteomes" id="UP000060487"/>
    </source>
</evidence>
<protein>
    <recommendedName>
        <fullName evidence="2">GmrSD restriction endonucleases N-terminal domain-containing protein</fullName>
    </recommendedName>
</protein>
<dbReference type="InterPro" id="IPR004919">
    <property type="entry name" value="GmrSD_N"/>
</dbReference>
<proteinExistence type="predicted"/>